<keyword evidence="1" id="KW-0732">Signal</keyword>
<sequence length="358" mass="40778">MKTTLASMKTTLGVMCVLFLTVVHTQGPGRRMLCNADFPIYVDCLTKKGLPEHNKTYWECREMAKPSVTDEVFFKKVCRDDDVRHQFRDCIHQRKLNGTIPPVPTVCKKILGQRNLGKGVRRYLCANKERYKCMKVKAPAEDLIMMDNCQKKAFPGVAPEQFLSTVCNNNDPGVVDSAEKFGLCMIKNTVTDNQGMYPPTYIKECRNAGDKKVNFKDDKFELQGKNVREFICGNNIRYECVKNKASSNELSILKQCQDRTFSDVSIENFFSFMCSSTNESVVLQIGQWAFCVAENSQVSRTEKGPPDYLMECTNPGQSVTPQAVKEFFCEQPTRYQCVQRAVSEGVIKLRYVFCYLTI</sequence>
<name>A0ABM1BQ73_LIMPO</name>
<accession>A0ABM1BQ73</accession>
<feature type="chain" id="PRO_5046491967" evidence="1">
    <location>
        <begin position="26"/>
        <end position="358"/>
    </location>
</feature>
<dbReference type="GeneID" id="106470534"/>
<protein>
    <submittedName>
        <fullName evidence="3">Uncharacterized protein LOC106470534</fullName>
    </submittedName>
</protein>
<dbReference type="Proteomes" id="UP000694941">
    <property type="component" value="Unplaced"/>
</dbReference>
<evidence type="ECO:0000256" key="1">
    <source>
        <dbReference type="SAM" id="SignalP"/>
    </source>
</evidence>
<evidence type="ECO:0000313" key="3">
    <source>
        <dbReference type="RefSeq" id="XP_013786547.1"/>
    </source>
</evidence>
<dbReference type="RefSeq" id="XP_013786547.1">
    <property type="nucleotide sequence ID" value="XM_013931093.2"/>
</dbReference>
<reference evidence="3" key="1">
    <citation type="submission" date="2025-08" db="UniProtKB">
        <authorList>
            <consortium name="RefSeq"/>
        </authorList>
    </citation>
    <scope>IDENTIFICATION</scope>
    <source>
        <tissue evidence="3">Muscle</tissue>
    </source>
</reference>
<proteinExistence type="predicted"/>
<evidence type="ECO:0000313" key="2">
    <source>
        <dbReference type="Proteomes" id="UP000694941"/>
    </source>
</evidence>
<organism evidence="2 3">
    <name type="scientific">Limulus polyphemus</name>
    <name type="common">Atlantic horseshoe crab</name>
    <dbReference type="NCBI Taxonomy" id="6850"/>
    <lineage>
        <taxon>Eukaryota</taxon>
        <taxon>Metazoa</taxon>
        <taxon>Ecdysozoa</taxon>
        <taxon>Arthropoda</taxon>
        <taxon>Chelicerata</taxon>
        <taxon>Merostomata</taxon>
        <taxon>Xiphosura</taxon>
        <taxon>Limulidae</taxon>
        <taxon>Limulus</taxon>
    </lineage>
</organism>
<gene>
    <name evidence="3" type="primary">LOC106470534</name>
</gene>
<feature type="signal peptide" evidence="1">
    <location>
        <begin position="1"/>
        <end position="25"/>
    </location>
</feature>
<keyword evidence="2" id="KW-1185">Reference proteome</keyword>
<feature type="non-terminal residue" evidence="3">
    <location>
        <position position="358"/>
    </location>
</feature>